<reference evidence="12 13" key="1">
    <citation type="submission" date="2020-06" db="EMBL/GenBank/DDBJ databases">
        <title>Sulfitobacter algicola sp. nov., isolated from green algae.</title>
        <authorList>
            <person name="Wang C."/>
        </authorList>
    </citation>
    <scope>NUCLEOTIDE SEQUENCE [LARGE SCALE GENOMIC DNA]</scope>
    <source>
        <strain evidence="12 13">1151</strain>
    </source>
</reference>
<keyword evidence="13" id="KW-1185">Reference proteome</keyword>
<feature type="transmembrane region" description="Helical" evidence="10">
    <location>
        <begin position="245"/>
        <end position="263"/>
    </location>
</feature>
<comment type="similarity">
    <text evidence="3 10">Belongs to the major facilitator superfamily. Bcr/CmlA family.</text>
</comment>
<dbReference type="InterPro" id="IPR011701">
    <property type="entry name" value="MFS"/>
</dbReference>
<comment type="function">
    <text evidence="1">Resistance to tetracycline by an active tetracycline efflux. This is an energy-dependent process that decreases the accumulation of the antibiotic in whole cells. This protein functions as a metal-tetracycline/H(+) antiporter.</text>
</comment>
<comment type="caution">
    <text evidence="12">The sequence shown here is derived from an EMBL/GenBank/DDBJ whole genome shotgun (WGS) entry which is preliminary data.</text>
</comment>
<feature type="transmembrane region" description="Helical" evidence="10">
    <location>
        <begin position="209"/>
        <end position="233"/>
    </location>
</feature>
<feature type="transmembrane region" description="Helical" evidence="10">
    <location>
        <begin position="42"/>
        <end position="63"/>
    </location>
</feature>
<dbReference type="Pfam" id="PF07690">
    <property type="entry name" value="MFS_1"/>
    <property type="match status" value="1"/>
</dbReference>
<dbReference type="PANTHER" id="PTHR23501">
    <property type="entry name" value="MAJOR FACILITATOR SUPERFAMILY"/>
    <property type="match status" value="1"/>
</dbReference>
<dbReference type="Proteomes" id="UP000777935">
    <property type="component" value="Unassembled WGS sequence"/>
</dbReference>
<dbReference type="PANTHER" id="PTHR23501:SF191">
    <property type="entry name" value="VACUOLAR BASIC AMINO ACID TRANSPORTER 4"/>
    <property type="match status" value="1"/>
</dbReference>
<dbReference type="InterPro" id="IPR004812">
    <property type="entry name" value="Efflux_drug-R_Bcr/CmlA"/>
</dbReference>
<feature type="transmembrane region" description="Helical" evidence="10">
    <location>
        <begin position="368"/>
        <end position="388"/>
    </location>
</feature>
<feature type="transmembrane region" description="Helical" evidence="10">
    <location>
        <begin position="100"/>
        <end position="120"/>
    </location>
</feature>
<evidence type="ECO:0000313" key="12">
    <source>
        <dbReference type="EMBL" id="NSX55108.1"/>
    </source>
</evidence>
<dbReference type="PRINTS" id="PR01035">
    <property type="entry name" value="TCRTETA"/>
</dbReference>
<organism evidence="12 13">
    <name type="scientific">Parasulfitobacter algicola</name>
    <dbReference type="NCBI Taxonomy" id="2614809"/>
    <lineage>
        <taxon>Bacteria</taxon>
        <taxon>Pseudomonadati</taxon>
        <taxon>Pseudomonadota</taxon>
        <taxon>Alphaproteobacteria</taxon>
        <taxon>Rhodobacterales</taxon>
        <taxon>Roseobacteraceae</taxon>
        <taxon>Parasulfitobacter</taxon>
    </lineage>
</organism>
<feature type="transmembrane region" description="Helical" evidence="10">
    <location>
        <begin position="132"/>
        <end position="152"/>
    </location>
</feature>
<evidence type="ECO:0000256" key="6">
    <source>
        <dbReference type="ARBA" id="ARBA00022475"/>
    </source>
</evidence>
<protein>
    <recommendedName>
        <fullName evidence="10">Bcr/CflA family efflux transporter</fullName>
    </recommendedName>
</protein>
<comment type="caution">
    <text evidence="10">Lacks conserved residue(s) required for the propagation of feature annotation.</text>
</comment>
<dbReference type="InterPro" id="IPR036259">
    <property type="entry name" value="MFS_trans_sf"/>
</dbReference>
<dbReference type="Gene3D" id="1.20.1720.10">
    <property type="entry name" value="Multidrug resistance protein D"/>
    <property type="match status" value="1"/>
</dbReference>
<evidence type="ECO:0000256" key="10">
    <source>
        <dbReference type="RuleBase" id="RU365088"/>
    </source>
</evidence>
<keyword evidence="5 10" id="KW-0813">Transport</keyword>
<dbReference type="NCBIfam" id="TIGR00710">
    <property type="entry name" value="efflux_Bcr_CflA"/>
    <property type="match status" value="1"/>
</dbReference>
<feature type="transmembrane region" description="Helical" evidence="10">
    <location>
        <begin position="75"/>
        <end position="94"/>
    </location>
</feature>
<evidence type="ECO:0000256" key="2">
    <source>
        <dbReference type="ARBA" id="ARBA00004651"/>
    </source>
</evidence>
<feature type="transmembrane region" description="Helical" evidence="10">
    <location>
        <begin position="275"/>
        <end position="296"/>
    </location>
</feature>
<evidence type="ECO:0000313" key="13">
    <source>
        <dbReference type="Proteomes" id="UP000777935"/>
    </source>
</evidence>
<keyword evidence="7 10" id="KW-0812">Transmembrane</keyword>
<dbReference type="CDD" id="cd17320">
    <property type="entry name" value="MFS_MdfA_MDR_like"/>
    <property type="match status" value="1"/>
</dbReference>
<feature type="transmembrane region" description="Helical" evidence="10">
    <location>
        <begin position="340"/>
        <end position="362"/>
    </location>
</feature>
<dbReference type="PROSITE" id="PS50850">
    <property type="entry name" value="MFS"/>
    <property type="match status" value="1"/>
</dbReference>
<name>A0ABX2IXN6_9RHOB</name>
<dbReference type="SUPFAM" id="SSF103473">
    <property type="entry name" value="MFS general substrate transporter"/>
    <property type="match status" value="1"/>
</dbReference>
<evidence type="ECO:0000256" key="8">
    <source>
        <dbReference type="ARBA" id="ARBA00022989"/>
    </source>
</evidence>
<proteinExistence type="inferred from homology"/>
<evidence type="ECO:0000256" key="9">
    <source>
        <dbReference type="ARBA" id="ARBA00023136"/>
    </source>
</evidence>
<keyword evidence="8 10" id="KW-1133">Transmembrane helix</keyword>
<feature type="domain" description="Major facilitator superfamily (MFS) profile" evidence="11">
    <location>
        <begin position="9"/>
        <end position="395"/>
    </location>
</feature>
<dbReference type="RefSeq" id="WP_174137823.1">
    <property type="nucleotide sequence ID" value="NZ_JABUFE010000005.1"/>
</dbReference>
<comment type="subcellular location">
    <subcellularLocation>
        <location evidence="10">Cell inner membrane</location>
        <topology evidence="10">Multi-pass membrane protein</topology>
    </subcellularLocation>
    <subcellularLocation>
        <location evidence="2">Cell membrane</location>
        <topology evidence="2">Multi-pass membrane protein</topology>
    </subcellularLocation>
</comment>
<dbReference type="InterPro" id="IPR001958">
    <property type="entry name" value="Tet-R_TetA/multi-R_MdtG-like"/>
</dbReference>
<feature type="transmembrane region" description="Helical" evidence="10">
    <location>
        <begin position="164"/>
        <end position="182"/>
    </location>
</feature>
<dbReference type="InterPro" id="IPR005829">
    <property type="entry name" value="Sugar_transporter_CS"/>
</dbReference>
<evidence type="ECO:0000256" key="5">
    <source>
        <dbReference type="ARBA" id="ARBA00022448"/>
    </source>
</evidence>
<accession>A0ABX2IXN6</accession>
<keyword evidence="9 10" id="KW-0472">Membrane</keyword>
<dbReference type="EMBL" id="JABUFE010000005">
    <property type="protein sequence ID" value="NSX55108.1"/>
    <property type="molecule type" value="Genomic_DNA"/>
</dbReference>
<sequence>MTKDKTPPHLATLILLPAFSVLSLNMFLPSLANIAADLDADYGTVSLSVAGYLAVTAIVQLVVGPLSDRIGRRPVLLAALTSFCIASVACSLATDILTFLIFRMLQGGIVSGYALSLAIVRDTTSERKAAGLIGYISMTMAIAPMLGPMLGGALDTAFGWRANFYFYAMFGLLLLITCWIDLGETKPAKLEQTGASPESLRTLIREPLFWAYSLCTTFSTGAFYIFLTGAPLVATSEFDVTTAQLGIYIGTITAGFMLGSFLSGRFAPQYEPSTMMLAGRLTACVGLTLGLVAMLMGYMTPITFSGSTIFVGLGNGLTIPSSNTSAMSVRPNLAGSAAGLNGALVVAGGAILTAFTGLILPIERAGVVLHMLMLAASGAGLASVLWAIRLQSQRRY</sequence>
<evidence type="ECO:0000256" key="4">
    <source>
        <dbReference type="ARBA" id="ARBA00007520"/>
    </source>
</evidence>
<comment type="similarity">
    <text evidence="4">Belongs to the major facilitator superfamily. TCR/Tet family.</text>
</comment>
<gene>
    <name evidence="12" type="ORF">HRQ87_09870</name>
</gene>
<dbReference type="InterPro" id="IPR020846">
    <property type="entry name" value="MFS_dom"/>
</dbReference>
<feature type="transmembrane region" description="Helical" evidence="10">
    <location>
        <begin position="302"/>
        <end position="319"/>
    </location>
</feature>
<keyword evidence="6" id="KW-1003">Cell membrane</keyword>
<keyword evidence="10" id="KW-0997">Cell inner membrane</keyword>
<evidence type="ECO:0000256" key="1">
    <source>
        <dbReference type="ARBA" id="ARBA00003279"/>
    </source>
</evidence>
<evidence type="ECO:0000256" key="3">
    <source>
        <dbReference type="ARBA" id="ARBA00006236"/>
    </source>
</evidence>
<dbReference type="PROSITE" id="PS00216">
    <property type="entry name" value="SUGAR_TRANSPORT_1"/>
    <property type="match status" value="1"/>
</dbReference>
<evidence type="ECO:0000259" key="11">
    <source>
        <dbReference type="PROSITE" id="PS50850"/>
    </source>
</evidence>
<evidence type="ECO:0000256" key="7">
    <source>
        <dbReference type="ARBA" id="ARBA00022692"/>
    </source>
</evidence>